<keyword evidence="2" id="KW-1185">Reference proteome</keyword>
<dbReference type="NCBIfam" id="TIGR03696">
    <property type="entry name" value="Rhs_assc_core"/>
    <property type="match status" value="1"/>
</dbReference>
<dbReference type="InterPro" id="IPR041508">
    <property type="entry name" value="TcC-like_repeat"/>
</dbReference>
<dbReference type="PANTHER" id="PTHR32305">
    <property type="match status" value="1"/>
</dbReference>
<dbReference type="PANTHER" id="PTHR32305:SF15">
    <property type="entry name" value="PROTEIN RHSA-RELATED"/>
    <property type="match status" value="1"/>
</dbReference>
<proteinExistence type="predicted"/>
<reference evidence="1 2" key="1">
    <citation type="submission" date="2023-12" db="EMBL/GenBank/DDBJ databases">
        <title>Pseudomonas machongensis sp. nov., isolated from wilted pepper plants (Capsicum annuum).</title>
        <authorList>
            <person name="Qiu M."/>
            <person name="Li Y."/>
            <person name="Liu Q."/>
            <person name="Zhang X."/>
            <person name="Huang Y."/>
            <person name="Guo R."/>
            <person name="Hu M."/>
            <person name="Zhou J."/>
            <person name="Zhou X."/>
        </authorList>
    </citation>
    <scope>NUCLEOTIDE SEQUENCE [LARGE SCALE GENOMIC DNA]</scope>
    <source>
        <strain evidence="1 2">MH2</strain>
    </source>
</reference>
<dbReference type="EMBL" id="JAYFUI010000180">
    <property type="protein sequence ID" value="MEA5673013.1"/>
    <property type="molecule type" value="Genomic_DNA"/>
</dbReference>
<dbReference type="InterPro" id="IPR050708">
    <property type="entry name" value="T6SS_VgrG/RHS"/>
</dbReference>
<dbReference type="Proteomes" id="UP001302573">
    <property type="component" value="Unassembled WGS sequence"/>
</dbReference>
<dbReference type="RefSeq" id="WP_323453757.1">
    <property type="nucleotide sequence ID" value="NZ_JAYFUI010000180.1"/>
</dbReference>
<organism evidence="1 2">
    <name type="scientific">Pseudomonas machongensis</name>
    <dbReference type="NCBI Taxonomy" id="3110229"/>
    <lineage>
        <taxon>Bacteria</taxon>
        <taxon>Pseudomonadati</taxon>
        <taxon>Pseudomonadota</taxon>
        <taxon>Gammaproteobacteria</taxon>
        <taxon>Pseudomonadales</taxon>
        <taxon>Pseudomonadaceae</taxon>
        <taxon>Pseudomonas</taxon>
    </lineage>
</organism>
<dbReference type="Pfam" id="PF18807">
    <property type="entry name" value="TTc_toxin_rep"/>
    <property type="match status" value="1"/>
</dbReference>
<gene>
    <name evidence="1" type="ORF">VA602_16915</name>
</gene>
<name>A0ABU5VJP5_9PSED</name>
<accession>A0ABU5VJP5</accession>
<dbReference type="InterPro" id="IPR022385">
    <property type="entry name" value="Rhs_assc_core"/>
</dbReference>
<sequence length="926" mass="104573">MQSSIFHQTPSINVLDNRGHTVRQIEYHRSPLAASAVDARITRRRYSGTGMLVQTADPRLHRTGIANFTCLYDLIGQPLRTQGVDAGVTIALGDIATRPVMSMTGIGVTDAGQDNLNDAVCHSLSYESAPLPGRLTAVSDNPTAERPKIAERFIYASNSQYEKDRNLAGIRVRHYDTAGMIQTSSAALTGTISCTGRKLLEQSDDESFLVDWRGEDPSLWDAMLDKVTISTCHLSDAMGSVLATLDSAGNQRGMANNVTGALTKRWVALNTQAPQVIIASIEYSPTGKPLREKHGNHVLVTYTYQSQTERLSAVRIERTGDTKKTLLYFFYHYDPIGNLLSTTNDTEAVHFSNNQRIEPRNTFQYDSLYQLTSASGREMADSGDHRRRMPLAMLSSPSTQTNYSQYNQQYSYDDGGNLYQIQHTTQKSSKNHTRKITVSHRSNRAVPIELANDATEVDALFRFSGHQKKLTPSRLLHWTSRGELQAATLKNGVHMEHYRYDGNRQRILKINRSHHNNTAHTQSTVYLPEMEVKQVITDGNVREHLDTLIFNNAGCASVRVLHWELGKPAEIVNDQFRWSYGNLNNSCELELDGEGNIISKEEYYPYGGTAILTARSQVEVNYRTVRFAGKERDATGLYHFEYRYYLPWTGRWISADPAGTIDGLNLFTMTKNNPTTFTDSMGLVTLNDNISNRRGDLIYGLHSERVKYMGGVIELIYTNHPSAPFVIMNQYTDRIADITEAATRKANPLLSRSELEKVIAPPTKLQELVENGRNHPLWKSYFSIQSTHKKFNINEIYQDVKDHPNKTPYHTWDTTSIAPKLLWKRSSKLGIEMAASDAGNKIHFVLDGLDYSAILSKQGYEGQSVTSSELRYVYRNRSRLNEKIHFYEKGEEVPAPWVSNPTQWKAYTPRVKPKTPIGRLMSRLKF</sequence>
<dbReference type="Gene3D" id="2.180.10.10">
    <property type="entry name" value="RHS repeat-associated core"/>
    <property type="match status" value="1"/>
</dbReference>
<protein>
    <submittedName>
        <fullName evidence="1">RHS repeat-associated core domain-containing protein</fullName>
    </submittedName>
</protein>
<evidence type="ECO:0000313" key="1">
    <source>
        <dbReference type="EMBL" id="MEA5673013.1"/>
    </source>
</evidence>
<comment type="caution">
    <text evidence="1">The sequence shown here is derived from an EMBL/GenBank/DDBJ whole genome shotgun (WGS) entry which is preliminary data.</text>
</comment>
<evidence type="ECO:0000313" key="2">
    <source>
        <dbReference type="Proteomes" id="UP001302573"/>
    </source>
</evidence>